<keyword evidence="2" id="KW-1185">Reference proteome</keyword>
<sequence>MIKICTFVMLVNYYYIFGLKKALATALFL</sequence>
<gene>
    <name evidence="1" type="ORF">SAMN05421827_1452</name>
</gene>
<protein>
    <submittedName>
        <fullName evidence="1">Uncharacterized protein</fullName>
    </submittedName>
</protein>
<reference evidence="2" key="1">
    <citation type="submission" date="2016-10" db="EMBL/GenBank/DDBJ databases">
        <authorList>
            <person name="Varghese N."/>
            <person name="Submissions S."/>
        </authorList>
    </citation>
    <scope>NUCLEOTIDE SEQUENCE [LARGE SCALE GENOMIC DNA]</scope>
    <source>
        <strain evidence="2">DSM 17933</strain>
    </source>
</reference>
<name>A0A1G8EQ28_9SPHI</name>
<accession>A0A1G8EQ28</accession>
<organism evidence="1 2">
    <name type="scientific">Pedobacter terrae</name>
    <dbReference type="NCBI Taxonomy" id="405671"/>
    <lineage>
        <taxon>Bacteria</taxon>
        <taxon>Pseudomonadati</taxon>
        <taxon>Bacteroidota</taxon>
        <taxon>Sphingobacteriia</taxon>
        <taxon>Sphingobacteriales</taxon>
        <taxon>Sphingobacteriaceae</taxon>
        <taxon>Pedobacter</taxon>
    </lineage>
</organism>
<proteinExistence type="predicted"/>
<dbReference type="EMBL" id="FNCH01000045">
    <property type="protein sequence ID" value="SDH71952.1"/>
    <property type="molecule type" value="Genomic_DNA"/>
</dbReference>
<evidence type="ECO:0000313" key="2">
    <source>
        <dbReference type="Proteomes" id="UP000199643"/>
    </source>
</evidence>
<dbReference type="Proteomes" id="UP000199643">
    <property type="component" value="Unassembled WGS sequence"/>
</dbReference>
<evidence type="ECO:0000313" key="1">
    <source>
        <dbReference type="EMBL" id="SDH71952.1"/>
    </source>
</evidence>
<dbReference type="AlphaFoldDB" id="A0A1G8EQ28"/>